<keyword evidence="2" id="KW-1185">Reference proteome</keyword>
<evidence type="ECO:0000313" key="2">
    <source>
        <dbReference type="Proteomes" id="UP001472677"/>
    </source>
</evidence>
<protein>
    <submittedName>
        <fullName evidence="1">Uncharacterized protein</fullName>
    </submittedName>
</protein>
<accession>A0ABR2CBM2</accession>
<sequence length="110" mass="12905">MPNDWHNLLEVPGNRLPETGSRQMNFCILEVPGNRLPNTGSNMAEDFIQKKNTRTWNPSSNLKLIRLEARFVKQLKRLRHYNSNIGNFQVKIYARNDQPGRIGKQQHFME</sequence>
<comment type="caution">
    <text evidence="1">The sequence shown here is derived from an EMBL/GenBank/DDBJ whole genome shotgun (WGS) entry which is preliminary data.</text>
</comment>
<reference evidence="1 2" key="1">
    <citation type="journal article" date="2024" name="G3 (Bethesda)">
        <title>Genome assembly of Hibiscus sabdariffa L. provides insights into metabolisms of medicinal natural products.</title>
        <authorList>
            <person name="Kim T."/>
        </authorList>
    </citation>
    <scope>NUCLEOTIDE SEQUENCE [LARGE SCALE GENOMIC DNA]</scope>
    <source>
        <strain evidence="1">TK-2024</strain>
        <tissue evidence="1">Old leaves</tissue>
    </source>
</reference>
<dbReference type="EMBL" id="JBBPBM010000058">
    <property type="protein sequence ID" value="KAK8516523.1"/>
    <property type="molecule type" value="Genomic_DNA"/>
</dbReference>
<dbReference type="Proteomes" id="UP001472677">
    <property type="component" value="Unassembled WGS sequence"/>
</dbReference>
<gene>
    <name evidence="1" type="ORF">V6N12_038763</name>
</gene>
<organism evidence="1 2">
    <name type="scientific">Hibiscus sabdariffa</name>
    <name type="common">roselle</name>
    <dbReference type="NCBI Taxonomy" id="183260"/>
    <lineage>
        <taxon>Eukaryota</taxon>
        <taxon>Viridiplantae</taxon>
        <taxon>Streptophyta</taxon>
        <taxon>Embryophyta</taxon>
        <taxon>Tracheophyta</taxon>
        <taxon>Spermatophyta</taxon>
        <taxon>Magnoliopsida</taxon>
        <taxon>eudicotyledons</taxon>
        <taxon>Gunneridae</taxon>
        <taxon>Pentapetalae</taxon>
        <taxon>rosids</taxon>
        <taxon>malvids</taxon>
        <taxon>Malvales</taxon>
        <taxon>Malvaceae</taxon>
        <taxon>Malvoideae</taxon>
        <taxon>Hibiscus</taxon>
    </lineage>
</organism>
<evidence type="ECO:0000313" key="1">
    <source>
        <dbReference type="EMBL" id="KAK8516523.1"/>
    </source>
</evidence>
<name>A0ABR2CBM2_9ROSI</name>
<proteinExistence type="predicted"/>